<feature type="transmembrane region" description="Helical" evidence="2">
    <location>
        <begin position="286"/>
        <end position="307"/>
    </location>
</feature>
<feature type="transmembrane region" description="Helical" evidence="2">
    <location>
        <begin position="98"/>
        <end position="120"/>
    </location>
</feature>
<feature type="transmembrane region" description="Helical" evidence="2">
    <location>
        <begin position="316"/>
        <end position="334"/>
    </location>
</feature>
<dbReference type="Pfam" id="PF13347">
    <property type="entry name" value="MFS_2"/>
    <property type="match status" value="1"/>
</dbReference>
<feature type="transmembrane region" description="Helical" evidence="2">
    <location>
        <begin position="259"/>
        <end position="280"/>
    </location>
</feature>
<dbReference type="Gene3D" id="1.20.1250.20">
    <property type="entry name" value="MFS general substrate transporter like domains"/>
    <property type="match status" value="2"/>
</dbReference>
<dbReference type="AlphaFoldDB" id="A0AAU7LY23"/>
<comment type="similarity">
    <text evidence="1">Belongs to the sodium:galactoside symporter (TC 2.A.2) family.</text>
</comment>
<sequence length="476" mass="51862">MSAIPDHIEACAVAVPESRPGSHSTRTALAYGLPSAAIGFTYMLNQLYLMKYTTDVLMIAPAVMGIILAVSRIWDAVFDPIVGYLSDITRHRLGRRKLWILAGSVPLTLSFIATFIPLPGLGSAGLVAWMSVAVIVYFTALAAVMIPHMALGSELSTDYHMRSKIYGSRHVFFVLGSILSLVAMFAFIKAGKDGPEALRAVQDPIIIVSAIVCIVLIGCLLLGAPEPKENQGRVEKGFLKKFAHVWANRHARIILMTTFIENLGTAAISVMTVYFAQYVVGDPLVAPLFVLAFMVPSMLSVGFWVALSRRYGKSRLWLWSMMGTGLCFLGFFVTPFIDSYTWRLIVVFGATLGAGFANGCGGTMGPSILGDVVDADEHATGERKEGAYFAIWQTVVKGATGVMMMLAGFALQFSGFLPNQEQTMQVKLTITSLNGLLPFICFMIGAWVLKHFKLTPEEHARIRSDLDARRQCNPAA</sequence>
<reference evidence="3" key="1">
    <citation type="submission" date="2024-05" db="EMBL/GenBank/DDBJ databases">
        <authorList>
            <person name="Bunk B."/>
            <person name="Swiderski J."/>
            <person name="Sproer C."/>
            <person name="Thiel V."/>
        </authorList>
    </citation>
    <scope>NUCLEOTIDE SEQUENCE</scope>
    <source>
        <strain evidence="3">DSM 17735</strain>
        <plasmid evidence="3">p1</plasmid>
    </source>
</reference>
<dbReference type="SUPFAM" id="SSF103473">
    <property type="entry name" value="MFS general substrate transporter"/>
    <property type="match status" value="1"/>
</dbReference>
<dbReference type="InterPro" id="IPR036259">
    <property type="entry name" value="MFS_trans_sf"/>
</dbReference>
<accession>A0AAU7LY23</accession>
<proteinExistence type="inferred from homology"/>
<dbReference type="GO" id="GO:0005886">
    <property type="term" value="C:plasma membrane"/>
    <property type="evidence" value="ECO:0007669"/>
    <property type="project" value="TreeGrafter"/>
</dbReference>
<name>A0AAU7LY23_9BURK</name>
<feature type="transmembrane region" description="Helical" evidence="2">
    <location>
        <begin position="430"/>
        <end position="449"/>
    </location>
</feature>
<keyword evidence="3" id="KW-0614">Plasmid</keyword>
<dbReference type="GO" id="GO:0008643">
    <property type="term" value="P:carbohydrate transport"/>
    <property type="evidence" value="ECO:0007669"/>
    <property type="project" value="InterPro"/>
</dbReference>
<keyword evidence="2" id="KW-0472">Membrane</keyword>
<dbReference type="InterPro" id="IPR039672">
    <property type="entry name" value="MFS_2"/>
</dbReference>
<evidence type="ECO:0000256" key="1">
    <source>
        <dbReference type="ARBA" id="ARBA00009617"/>
    </source>
</evidence>
<protein>
    <submittedName>
        <fullName evidence="3">MFS transporter</fullName>
    </submittedName>
</protein>
<organism evidence="3">
    <name type="scientific">Polaromonas hydrogenivorans</name>
    <dbReference type="NCBI Taxonomy" id="335476"/>
    <lineage>
        <taxon>Bacteria</taxon>
        <taxon>Pseudomonadati</taxon>
        <taxon>Pseudomonadota</taxon>
        <taxon>Betaproteobacteria</taxon>
        <taxon>Burkholderiales</taxon>
        <taxon>Comamonadaceae</taxon>
        <taxon>Polaromonas</taxon>
    </lineage>
</organism>
<dbReference type="GO" id="GO:0015293">
    <property type="term" value="F:symporter activity"/>
    <property type="evidence" value="ECO:0007669"/>
    <property type="project" value="InterPro"/>
</dbReference>
<evidence type="ECO:0000256" key="2">
    <source>
        <dbReference type="SAM" id="Phobius"/>
    </source>
</evidence>
<feature type="transmembrane region" description="Helical" evidence="2">
    <location>
        <begin position="126"/>
        <end position="151"/>
    </location>
</feature>
<dbReference type="PANTHER" id="PTHR11328">
    <property type="entry name" value="MAJOR FACILITATOR SUPERFAMILY DOMAIN-CONTAINING PROTEIN"/>
    <property type="match status" value="1"/>
</dbReference>
<geneLocation type="plasmid" evidence="3">
    <name>p1</name>
</geneLocation>
<feature type="transmembrane region" description="Helical" evidence="2">
    <location>
        <begin position="171"/>
        <end position="190"/>
    </location>
</feature>
<dbReference type="EMBL" id="CP157676">
    <property type="protein sequence ID" value="XBP72504.1"/>
    <property type="molecule type" value="Genomic_DNA"/>
</dbReference>
<feature type="transmembrane region" description="Helical" evidence="2">
    <location>
        <begin position="387"/>
        <end position="410"/>
    </location>
</feature>
<gene>
    <name evidence="3" type="ORF">ABLV49_22565</name>
</gene>
<dbReference type="PANTHER" id="PTHR11328:SF24">
    <property type="entry name" value="MAJOR FACILITATOR SUPERFAMILY (MFS) PROFILE DOMAIN-CONTAINING PROTEIN"/>
    <property type="match status" value="1"/>
</dbReference>
<feature type="transmembrane region" description="Helical" evidence="2">
    <location>
        <begin position="56"/>
        <end position="77"/>
    </location>
</feature>
<feature type="transmembrane region" description="Helical" evidence="2">
    <location>
        <begin position="28"/>
        <end position="50"/>
    </location>
</feature>
<dbReference type="RefSeq" id="WP_349282129.1">
    <property type="nucleotide sequence ID" value="NZ_CBCSCU010000025.1"/>
</dbReference>
<keyword evidence="2" id="KW-1133">Transmembrane helix</keyword>
<keyword evidence="2" id="KW-0812">Transmembrane</keyword>
<feature type="transmembrane region" description="Helical" evidence="2">
    <location>
        <begin position="340"/>
        <end position="360"/>
    </location>
</feature>
<feature type="transmembrane region" description="Helical" evidence="2">
    <location>
        <begin position="205"/>
        <end position="224"/>
    </location>
</feature>
<evidence type="ECO:0000313" key="3">
    <source>
        <dbReference type="EMBL" id="XBP72504.1"/>
    </source>
</evidence>